<dbReference type="EMBL" id="JASCZI010123304">
    <property type="protein sequence ID" value="MED6165280.1"/>
    <property type="molecule type" value="Genomic_DNA"/>
</dbReference>
<evidence type="ECO:0000313" key="3">
    <source>
        <dbReference type="Proteomes" id="UP001341840"/>
    </source>
</evidence>
<evidence type="ECO:0000313" key="2">
    <source>
        <dbReference type="EMBL" id="MED6165280.1"/>
    </source>
</evidence>
<protein>
    <recommendedName>
        <fullName evidence="1">NB-ARC domain-containing protein</fullName>
    </recommendedName>
</protein>
<dbReference type="Gene3D" id="3.40.50.300">
    <property type="entry name" value="P-loop containing nucleotide triphosphate hydrolases"/>
    <property type="match status" value="1"/>
</dbReference>
<dbReference type="Proteomes" id="UP001341840">
    <property type="component" value="Unassembled WGS sequence"/>
</dbReference>
<sequence length="149" mass="16993">MNLFLRSDVKDVRFIGICGMGAIGKKNLAEVLYMKIRSKFESSCTLDNVREASGQRHGLLNLQREFLSKLKIMDTKIEDVYQGIDTIRNFLFNKKVLLVLDDVSHISQLEILAEKEWFGPGSRVIVTTRDMQLLTSHGISDKYEIGLLN</sequence>
<dbReference type="PRINTS" id="PR00364">
    <property type="entry name" value="DISEASERSIST"/>
</dbReference>
<dbReference type="InterPro" id="IPR044974">
    <property type="entry name" value="Disease_R_plants"/>
</dbReference>
<gene>
    <name evidence="2" type="ORF">PIB30_098106</name>
</gene>
<dbReference type="Pfam" id="PF00931">
    <property type="entry name" value="NB-ARC"/>
    <property type="match status" value="1"/>
</dbReference>
<proteinExistence type="predicted"/>
<dbReference type="PANTHER" id="PTHR11017:SF559">
    <property type="entry name" value="DISEASE RESISTANCE PROTEIN CHL1"/>
    <property type="match status" value="1"/>
</dbReference>
<accession>A0ABU6UXL8</accession>
<evidence type="ECO:0000259" key="1">
    <source>
        <dbReference type="Pfam" id="PF00931"/>
    </source>
</evidence>
<dbReference type="InterPro" id="IPR002182">
    <property type="entry name" value="NB-ARC"/>
</dbReference>
<organism evidence="2 3">
    <name type="scientific">Stylosanthes scabra</name>
    <dbReference type="NCBI Taxonomy" id="79078"/>
    <lineage>
        <taxon>Eukaryota</taxon>
        <taxon>Viridiplantae</taxon>
        <taxon>Streptophyta</taxon>
        <taxon>Embryophyta</taxon>
        <taxon>Tracheophyta</taxon>
        <taxon>Spermatophyta</taxon>
        <taxon>Magnoliopsida</taxon>
        <taxon>eudicotyledons</taxon>
        <taxon>Gunneridae</taxon>
        <taxon>Pentapetalae</taxon>
        <taxon>rosids</taxon>
        <taxon>fabids</taxon>
        <taxon>Fabales</taxon>
        <taxon>Fabaceae</taxon>
        <taxon>Papilionoideae</taxon>
        <taxon>50 kb inversion clade</taxon>
        <taxon>dalbergioids sensu lato</taxon>
        <taxon>Dalbergieae</taxon>
        <taxon>Pterocarpus clade</taxon>
        <taxon>Stylosanthes</taxon>
    </lineage>
</organism>
<comment type="caution">
    <text evidence="2">The sequence shown here is derived from an EMBL/GenBank/DDBJ whole genome shotgun (WGS) entry which is preliminary data.</text>
</comment>
<keyword evidence="3" id="KW-1185">Reference proteome</keyword>
<dbReference type="SUPFAM" id="SSF52540">
    <property type="entry name" value="P-loop containing nucleoside triphosphate hydrolases"/>
    <property type="match status" value="1"/>
</dbReference>
<dbReference type="InterPro" id="IPR027417">
    <property type="entry name" value="P-loop_NTPase"/>
</dbReference>
<reference evidence="2 3" key="1">
    <citation type="journal article" date="2023" name="Plants (Basel)">
        <title>Bridging the Gap: Combining Genomics and Transcriptomics Approaches to Understand Stylosanthes scabra, an Orphan Legume from the Brazilian Caatinga.</title>
        <authorList>
            <person name="Ferreira-Neto J.R.C."/>
            <person name="da Silva M.D."/>
            <person name="Binneck E."/>
            <person name="de Melo N.F."/>
            <person name="da Silva R.H."/>
            <person name="de Melo A.L.T.M."/>
            <person name="Pandolfi V."/>
            <person name="Bustamante F.O."/>
            <person name="Brasileiro-Vidal A.C."/>
            <person name="Benko-Iseppon A.M."/>
        </authorList>
    </citation>
    <scope>NUCLEOTIDE SEQUENCE [LARGE SCALE GENOMIC DNA]</scope>
    <source>
        <tissue evidence="2">Leaves</tissue>
    </source>
</reference>
<name>A0ABU6UXL8_9FABA</name>
<feature type="domain" description="NB-ARC" evidence="1">
    <location>
        <begin position="10"/>
        <end position="148"/>
    </location>
</feature>
<dbReference type="PANTHER" id="PTHR11017">
    <property type="entry name" value="LEUCINE-RICH REPEAT-CONTAINING PROTEIN"/>
    <property type="match status" value="1"/>
</dbReference>